<evidence type="ECO:0000256" key="8">
    <source>
        <dbReference type="ARBA" id="ARBA00023204"/>
    </source>
</evidence>
<dbReference type="Gene3D" id="3.40.50.300">
    <property type="entry name" value="P-loop containing nucleotide triphosphate hydrolases"/>
    <property type="match status" value="2"/>
</dbReference>
<evidence type="ECO:0000256" key="1">
    <source>
        <dbReference type="ARBA" id="ARBA00022490"/>
    </source>
</evidence>
<dbReference type="InterPro" id="IPR027417">
    <property type="entry name" value="P-loop_NTPase"/>
</dbReference>
<gene>
    <name evidence="9" type="primary">mfd</name>
    <name evidence="12" type="ORF">A2319_03760</name>
</gene>
<evidence type="ECO:0000256" key="2">
    <source>
        <dbReference type="ARBA" id="ARBA00022741"/>
    </source>
</evidence>
<dbReference type="InterPro" id="IPR036101">
    <property type="entry name" value="CarD-like/TRCF_RID_sf"/>
</dbReference>
<dbReference type="Gene3D" id="2.40.10.170">
    <property type="match status" value="1"/>
</dbReference>
<dbReference type="InterPro" id="IPR047112">
    <property type="entry name" value="RecG/Mfd"/>
</dbReference>
<evidence type="ECO:0000256" key="9">
    <source>
        <dbReference type="HAMAP-Rule" id="MF_00969"/>
    </source>
</evidence>
<dbReference type="Gene3D" id="3.90.1150.50">
    <property type="entry name" value="Transcription-repair-coupling factor, D7 domain"/>
    <property type="match status" value="1"/>
</dbReference>
<dbReference type="Pfam" id="PF00270">
    <property type="entry name" value="DEAD"/>
    <property type="match status" value="1"/>
</dbReference>
<organism evidence="12 13">
    <name type="scientific">Candidatus Kerfeldbacteria bacterium RIFOXYB2_FULL_38_14</name>
    <dbReference type="NCBI Taxonomy" id="1798547"/>
    <lineage>
        <taxon>Bacteria</taxon>
        <taxon>Candidatus Kerfeldiibacteriota</taxon>
    </lineage>
</organism>
<keyword evidence="8 9" id="KW-0234">DNA repair</keyword>
<keyword evidence="2 9" id="KW-0547">Nucleotide-binding</keyword>
<accession>A0A1G2BJ70</accession>
<comment type="similarity">
    <text evidence="9">In the N-terminal section; belongs to the UvrB family.</text>
</comment>
<evidence type="ECO:0000259" key="11">
    <source>
        <dbReference type="PROSITE" id="PS51194"/>
    </source>
</evidence>
<dbReference type="InterPro" id="IPR003711">
    <property type="entry name" value="CarD-like/TRCF_RID"/>
</dbReference>
<dbReference type="PROSITE" id="PS51194">
    <property type="entry name" value="HELICASE_CTER"/>
    <property type="match status" value="1"/>
</dbReference>
<dbReference type="Gene3D" id="3.40.50.11180">
    <property type="match status" value="1"/>
</dbReference>
<sequence>MTKPENNHSHLGQIPNPLALAHYLATTPFFMKKAVFVVMNTFSEQEIFIKSFPFFDSQKKEIIIWENNLFNLLKITQSSAAELASNIIVSTKNTFTEKIFPDPQTMAKNLLSLNVNEKIDLQTVQEFLALNGFERGKTANFPGTWAGRGEILDLYLTQPTRLIFNENKIEKIFIFDLISGQQKRSLKKIDIPALNLKGRSAVTDYLPKDTALIDYHAEIENPLLINKILITPLISKEAFNVGYHQTKAYHLRYQELQKDGKNKTIFAFTEEPEKIKKIFSGNLTLKIIPIKIPSPGFVHQNNNILVLTDATIGLAEQKQNKKISKLRQTLLQKITTGDYVVHLHHGIARFGGMTTMHVNKKLRDYFVLEYAGQDKIYVPVEQAEVVDKYIGEAHPRLQRLAGASWIEVVHKVQEDSWQLANELLELYARRHKAVAQQIVTYQIPEEEFSANCSFSLTADQETALQEVYKDIVQQRPMDRLLCGDVGFGKTEVALRTAFKTALNGHQVALLAPTTILAQQHFDTFQERLKTFNISVELLSRACLKQKQKEVLVKIKTGKVDIVIGTHRLVSADVQFKKLGLLIIDEEQRFGVNIKERLKKTRENVHALTMTATPIPRTLNLSLSSVRDISTIFTPPEKRRAVVLNIQPLKEQNIQAAIKAELQRQGQVYYVYNRVLSINHRQQQLQKLFPQARLGVAHGQMTPQDLGQVMHDFDTGKIDILLATTIVENGLDIPNANTIIVENASNFGLAELYQLKGRVGRSDRQGYAFFFYTEKMLSGDVKKRFLALQDTQKLGAGFELAMKDMEIRGVGNILGKEQHGHASKIGLNLYLRLLNQALYELEGVEPQILRDLPIDLPLEGRIPEKILTNSEERILLYQRLAYITDRAELLQKKTELAEQAQLQKDGQLHPLLSNLFDLLEIKILASTSPLLAINTLYPNAHNNLHSERLTLLTEKIPSQLPKEWEPVFEKNSPVFKIRSTTKILGENWVEKLKELIQILSA</sequence>
<keyword evidence="5" id="KW-0347">Helicase</keyword>
<dbReference type="InterPro" id="IPR041471">
    <property type="entry name" value="UvrB_inter"/>
</dbReference>
<dbReference type="Pfam" id="PF17757">
    <property type="entry name" value="UvrB_inter"/>
    <property type="match status" value="1"/>
</dbReference>
<dbReference type="InterPro" id="IPR037235">
    <property type="entry name" value="TRCF-like_C_D7"/>
</dbReference>
<dbReference type="InterPro" id="IPR005118">
    <property type="entry name" value="TRCF_C"/>
</dbReference>
<dbReference type="SUPFAM" id="SSF141259">
    <property type="entry name" value="CarD-like"/>
    <property type="match status" value="1"/>
</dbReference>
<evidence type="ECO:0000313" key="13">
    <source>
        <dbReference type="Proteomes" id="UP000176420"/>
    </source>
</evidence>
<dbReference type="InterPro" id="IPR004576">
    <property type="entry name" value="Mfd"/>
</dbReference>
<proteinExistence type="inferred from homology"/>
<evidence type="ECO:0000256" key="3">
    <source>
        <dbReference type="ARBA" id="ARBA00022763"/>
    </source>
</evidence>
<keyword evidence="6 9" id="KW-0067">ATP-binding</keyword>
<dbReference type="EC" id="3.6.4.-" evidence="9"/>
<keyword evidence="1 9" id="KW-0963">Cytoplasm</keyword>
<dbReference type="GO" id="GO:0006355">
    <property type="term" value="P:regulation of DNA-templated transcription"/>
    <property type="evidence" value="ECO:0007669"/>
    <property type="project" value="UniProtKB-UniRule"/>
</dbReference>
<dbReference type="EMBL" id="MHKI01000003">
    <property type="protein sequence ID" value="OGY88277.1"/>
    <property type="molecule type" value="Genomic_DNA"/>
</dbReference>
<protein>
    <recommendedName>
        <fullName evidence="9">Transcription-repair-coupling factor</fullName>
        <shortName evidence="9">TRCF</shortName>
        <ecNumber evidence="9">3.6.4.-</ecNumber>
    </recommendedName>
</protein>
<dbReference type="HAMAP" id="MF_00969">
    <property type="entry name" value="TRCF"/>
    <property type="match status" value="1"/>
</dbReference>
<dbReference type="Pfam" id="PF00271">
    <property type="entry name" value="Helicase_C"/>
    <property type="match status" value="1"/>
</dbReference>
<comment type="function">
    <text evidence="9">Couples transcription and DNA repair by recognizing RNA polymerase (RNAP) stalled at DNA lesions. Mediates ATP-dependent release of RNAP and its truncated transcript from the DNA, and recruitment of nucleotide excision repair machinery to the damaged site.</text>
</comment>
<dbReference type="InterPro" id="IPR014001">
    <property type="entry name" value="Helicase_ATP-bd"/>
</dbReference>
<evidence type="ECO:0000259" key="10">
    <source>
        <dbReference type="PROSITE" id="PS51192"/>
    </source>
</evidence>
<dbReference type="Pfam" id="PF03461">
    <property type="entry name" value="TRCF"/>
    <property type="match status" value="1"/>
</dbReference>
<dbReference type="PROSITE" id="PS51192">
    <property type="entry name" value="HELICASE_ATP_BIND_1"/>
    <property type="match status" value="1"/>
</dbReference>
<dbReference type="AlphaFoldDB" id="A0A1G2BJ70"/>
<keyword evidence="4 9" id="KW-0378">Hydrolase</keyword>
<dbReference type="SMART" id="SM00490">
    <property type="entry name" value="HELICc"/>
    <property type="match status" value="1"/>
</dbReference>
<keyword evidence="7 9" id="KW-0238">DNA-binding</keyword>
<dbReference type="CDD" id="cd17991">
    <property type="entry name" value="DEXHc_TRCF"/>
    <property type="match status" value="1"/>
</dbReference>
<evidence type="ECO:0000256" key="5">
    <source>
        <dbReference type="ARBA" id="ARBA00022806"/>
    </source>
</evidence>
<feature type="domain" description="Helicase ATP-binding" evidence="10">
    <location>
        <begin position="470"/>
        <end position="631"/>
    </location>
</feature>
<evidence type="ECO:0000256" key="6">
    <source>
        <dbReference type="ARBA" id="ARBA00022840"/>
    </source>
</evidence>
<dbReference type="PANTHER" id="PTHR47964:SF1">
    <property type="entry name" value="ATP-DEPENDENT DNA HELICASE HOMOLOG RECG, CHLOROPLASTIC"/>
    <property type="match status" value="1"/>
</dbReference>
<comment type="subcellular location">
    <subcellularLocation>
        <location evidence="9">Cytoplasm</location>
    </subcellularLocation>
</comment>
<dbReference type="GO" id="GO:0005737">
    <property type="term" value="C:cytoplasm"/>
    <property type="evidence" value="ECO:0007669"/>
    <property type="project" value="UniProtKB-SubCell"/>
</dbReference>
<dbReference type="GO" id="GO:0016787">
    <property type="term" value="F:hydrolase activity"/>
    <property type="evidence" value="ECO:0007669"/>
    <property type="project" value="UniProtKB-KW"/>
</dbReference>
<evidence type="ECO:0000256" key="7">
    <source>
        <dbReference type="ARBA" id="ARBA00023125"/>
    </source>
</evidence>
<name>A0A1G2BJ70_9BACT</name>
<reference evidence="12 13" key="1">
    <citation type="journal article" date="2016" name="Nat. Commun.">
        <title>Thousands of microbial genomes shed light on interconnected biogeochemical processes in an aquifer system.</title>
        <authorList>
            <person name="Anantharaman K."/>
            <person name="Brown C.T."/>
            <person name="Hug L.A."/>
            <person name="Sharon I."/>
            <person name="Castelle C.J."/>
            <person name="Probst A.J."/>
            <person name="Thomas B.C."/>
            <person name="Singh A."/>
            <person name="Wilkins M.J."/>
            <person name="Karaoz U."/>
            <person name="Brodie E.L."/>
            <person name="Williams K.H."/>
            <person name="Hubbard S.S."/>
            <person name="Banfield J.F."/>
        </authorList>
    </citation>
    <scope>NUCLEOTIDE SEQUENCE [LARGE SCALE GENOMIC DNA]</scope>
</reference>
<feature type="domain" description="Helicase C-terminal" evidence="11">
    <location>
        <begin position="652"/>
        <end position="805"/>
    </location>
</feature>
<dbReference type="InterPro" id="IPR001650">
    <property type="entry name" value="Helicase_C-like"/>
</dbReference>
<dbReference type="GO" id="GO:0005524">
    <property type="term" value="F:ATP binding"/>
    <property type="evidence" value="ECO:0007669"/>
    <property type="project" value="UniProtKB-UniRule"/>
</dbReference>
<dbReference type="GO" id="GO:0000716">
    <property type="term" value="P:transcription-coupled nucleotide-excision repair, DNA damage recognition"/>
    <property type="evidence" value="ECO:0007669"/>
    <property type="project" value="UniProtKB-UniRule"/>
</dbReference>
<dbReference type="GO" id="GO:0003684">
    <property type="term" value="F:damaged DNA binding"/>
    <property type="evidence" value="ECO:0007669"/>
    <property type="project" value="InterPro"/>
</dbReference>
<comment type="caution">
    <text evidence="12">The sequence shown here is derived from an EMBL/GenBank/DDBJ whole genome shotgun (WGS) entry which is preliminary data.</text>
</comment>
<dbReference type="GO" id="GO:0003678">
    <property type="term" value="F:DNA helicase activity"/>
    <property type="evidence" value="ECO:0007669"/>
    <property type="project" value="TreeGrafter"/>
</dbReference>
<dbReference type="Gene3D" id="3.30.2060.10">
    <property type="entry name" value="Penicillin-binding protein 1b domain"/>
    <property type="match status" value="1"/>
</dbReference>
<evidence type="ECO:0000256" key="4">
    <source>
        <dbReference type="ARBA" id="ARBA00022801"/>
    </source>
</evidence>
<dbReference type="SUPFAM" id="SSF52540">
    <property type="entry name" value="P-loop containing nucleoside triphosphate hydrolases"/>
    <property type="match status" value="3"/>
</dbReference>
<dbReference type="SMART" id="SM00487">
    <property type="entry name" value="DEXDc"/>
    <property type="match status" value="1"/>
</dbReference>
<dbReference type="SUPFAM" id="SSF143517">
    <property type="entry name" value="TRCF domain-like"/>
    <property type="match status" value="1"/>
</dbReference>
<evidence type="ECO:0000313" key="12">
    <source>
        <dbReference type="EMBL" id="OGY88277.1"/>
    </source>
</evidence>
<comment type="similarity">
    <text evidence="9">In the C-terminal section; belongs to the helicase family. RecG subfamily.</text>
</comment>
<dbReference type="Pfam" id="PF02559">
    <property type="entry name" value="CarD_TRCF_RID"/>
    <property type="match status" value="1"/>
</dbReference>
<keyword evidence="3 9" id="KW-0227">DNA damage</keyword>
<dbReference type="PANTHER" id="PTHR47964">
    <property type="entry name" value="ATP-DEPENDENT DNA HELICASE HOMOLOG RECG, CHLOROPLASTIC"/>
    <property type="match status" value="1"/>
</dbReference>
<dbReference type="Proteomes" id="UP000176420">
    <property type="component" value="Unassembled WGS sequence"/>
</dbReference>
<dbReference type="SMART" id="SM01058">
    <property type="entry name" value="CarD_TRCF"/>
    <property type="match status" value="1"/>
</dbReference>
<dbReference type="InterPro" id="IPR011545">
    <property type="entry name" value="DEAD/DEAH_box_helicase_dom"/>
</dbReference>